<dbReference type="Pfam" id="PF02743">
    <property type="entry name" value="dCache_1"/>
    <property type="match status" value="1"/>
</dbReference>
<dbReference type="InterPro" id="IPR033479">
    <property type="entry name" value="dCache_1"/>
</dbReference>
<feature type="transmembrane region" description="Helical" evidence="8">
    <location>
        <begin position="40"/>
        <end position="61"/>
    </location>
</feature>
<dbReference type="CDD" id="cd12914">
    <property type="entry name" value="PDC1_DGC_like"/>
    <property type="match status" value="1"/>
</dbReference>
<sequence>MFWAWRSRMDACHFERIAHEGRKAKVVVMKRKGIHAYVRFYSILLVALPLLVILGVSMFFFRGLVLEREVSRLREHVQYQERYVSDWLQQFQRGVEFVAGSYVVRAGDEGETQDIFVRYLGGHKDVAAAVRISATGYTVVDSSSPVGLLLADREYFNAARQGKAWISDVLIGRSSGKPIMIFSHPVSDLSGAFDGCVFFSVRMATVQAFLNTISGSDTGESYLLGADGVMLTESHHLDELRRSGFDKETAVKNLTVRSALFDAAREGVVLGEPYKAYHGRTVVGAYTWVNDGRWLLVTEVPLDAVLGGFYRFLWMVGGISAVCLALITPLLMRFTRSIEQPLYSIVDFSRSMARGEYDRECCLPELDRAPAEIAELYESFCEMNAKVVSTIEELERVAITDQLTGVYNRRHLMSAGEKLVDVCRRGGAPCGCLMLDVDHFKRVNDSYGHAVGDMVLTTIADTLQKSVRGSDIVARYGGEEFAIVAPNADREEAARLAERIRAAVEGMSFNADGVRFVCTVSVGVSDIGALSTVGATLLESALNCADVALYKAKDAGRNRVVCLYDC</sequence>
<dbReference type="CDD" id="cd18774">
    <property type="entry name" value="PDC2_HK_sensor"/>
    <property type="match status" value="1"/>
</dbReference>
<dbReference type="Gene3D" id="3.30.450.20">
    <property type="entry name" value="PAS domain"/>
    <property type="match status" value="1"/>
</dbReference>
<dbReference type="InterPro" id="IPR003660">
    <property type="entry name" value="HAMP_dom"/>
</dbReference>
<dbReference type="SUPFAM" id="SSF55073">
    <property type="entry name" value="Nucleotide cyclase"/>
    <property type="match status" value="1"/>
</dbReference>
<keyword evidence="4 8" id="KW-0812">Transmembrane</keyword>
<dbReference type="Proteomes" id="UP000503820">
    <property type="component" value="Unassembled WGS sequence"/>
</dbReference>
<evidence type="ECO:0000256" key="3">
    <source>
        <dbReference type="ARBA" id="ARBA00022475"/>
    </source>
</evidence>
<dbReference type="PROSITE" id="PS50887">
    <property type="entry name" value="GGDEF"/>
    <property type="match status" value="1"/>
</dbReference>
<dbReference type="Gene3D" id="6.10.340.10">
    <property type="match status" value="1"/>
</dbReference>
<evidence type="ECO:0000313" key="11">
    <source>
        <dbReference type="EMBL" id="GFM35977.1"/>
    </source>
</evidence>
<dbReference type="GO" id="GO:0043709">
    <property type="term" value="P:cell adhesion involved in single-species biofilm formation"/>
    <property type="evidence" value="ECO:0007669"/>
    <property type="project" value="TreeGrafter"/>
</dbReference>
<protein>
    <recommendedName>
        <fullName evidence="2">diguanylate cyclase</fullName>
        <ecNumber evidence="2">2.7.7.65</ecNumber>
    </recommendedName>
</protein>
<evidence type="ECO:0000256" key="7">
    <source>
        <dbReference type="ARBA" id="ARBA00034247"/>
    </source>
</evidence>
<comment type="subcellular location">
    <subcellularLocation>
        <location evidence="1">Cell membrane</location>
        <topology evidence="1">Multi-pass membrane protein</topology>
    </subcellularLocation>
</comment>
<dbReference type="CDD" id="cd01949">
    <property type="entry name" value="GGDEF"/>
    <property type="match status" value="1"/>
</dbReference>
<evidence type="ECO:0000256" key="2">
    <source>
        <dbReference type="ARBA" id="ARBA00012528"/>
    </source>
</evidence>
<keyword evidence="6 8" id="KW-0472">Membrane</keyword>
<evidence type="ECO:0000256" key="5">
    <source>
        <dbReference type="ARBA" id="ARBA00022989"/>
    </source>
</evidence>
<dbReference type="EMBL" id="BLVP01000002">
    <property type="protein sequence ID" value="GFM35977.1"/>
    <property type="molecule type" value="Genomic_DNA"/>
</dbReference>
<accession>A0A7J0BQI4</accession>
<dbReference type="Pfam" id="PF00990">
    <property type="entry name" value="GGDEF"/>
    <property type="match status" value="1"/>
</dbReference>
<dbReference type="Gene3D" id="3.30.70.270">
    <property type="match status" value="1"/>
</dbReference>
<dbReference type="InterPro" id="IPR000160">
    <property type="entry name" value="GGDEF_dom"/>
</dbReference>
<evidence type="ECO:0000256" key="6">
    <source>
        <dbReference type="ARBA" id="ARBA00023136"/>
    </source>
</evidence>
<dbReference type="PANTHER" id="PTHR45138:SF9">
    <property type="entry name" value="DIGUANYLATE CYCLASE DGCM-RELATED"/>
    <property type="match status" value="1"/>
</dbReference>
<evidence type="ECO:0000256" key="8">
    <source>
        <dbReference type="SAM" id="Phobius"/>
    </source>
</evidence>
<keyword evidence="12" id="KW-1185">Reference proteome</keyword>
<dbReference type="GO" id="GO:0007165">
    <property type="term" value="P:signal transduction"/>
    <property type="evidence" value="ECO:0007669"/>
    <property type="project" value="InterPro"/>
</dbReference>
<dbReference type="PROSITE" id="PS50885">
    <property type="entry name" value="HAMP"/>
    <property type="match status" value="1"/>
</dbReference>
<dbReference type="GO" id="GO:1902201">
    <property type="term" value="P:negative regulation of bacterial-type flagellum-dependent cell motility"/>
    <property type="evidence" value="ECO:0007669"/>
    <property type="project" value="TreeGrafter"/>
</dbReference>
<proteinExistence type="predicted"/>
<organism evidence="11 12">
    <name type="scientific">Desulfovibrio psychrotolerans</name>
    <dbReference type="NCBI Taxonomy" id="415242"/>
    <lineage>
        <taxon>Bacteria</taxon>
        <taxon>Pseudomonadati</taxon>
        <taxon>Thermodesulfobacteriota</taxon>
        <taxon>Desulfovibrionia</taxon>
        <taxon>Desulfovibrionales</taxon>
        <taxon>Desulfovibrionaceae</taxon>
        <taxon>Desulfovibrio</taxon>
    </lineage>
</organism>
<feature type="domain" description="GGDEF" evidence="10">
    <location>
        <begin position="428"/>
        <end position="565"/>
    </location>
</feature>
<dbReference type="GO" id="GO:0052621">
    <property type="term" value="F:diguanylate cyclase activity"/>
    <property type="evidence" value="ECO:0007669"/>
    <property type="project" value="UniProtKB-EC"/>
</dbReference>
<evidence type="ECO:0000259" key="10">
    <source>
        <dbReference type="PROSITE" id="PS50887"/>
    </source>
</evidence>
<name>A0A7J0BQI4_9BACT</name>
<feature type="domain" description="HAMP" evidence="9">
    <location>
        <begin position="336"/>
        <end position="392"/>
    </location>
</feature>
<evidence type="ECO:0000259" key="9">
    <source>
        <dbReference type="PROSITE" id="PS50885"/>
    </source>
</evidence>
<evidence type="ECO:0000256" key="1">
    <source>
        <dbReference type="ARBA" id="ARBA00004651"/>
    </source>
</evidence>
<dbReference type="PANTHER" id="PTHR45138">
    <property type="entry name" value="REGULATORY COMPONENTS OF SENSORY TRANSDUCTION SYSTEM"/>
    <property type="match status" value="1"/>
</dbReference>
<dbReference type="NCBIfam" id="TIGR00254">
    <property type="entry name" value="GGDEF"/>
    <property type="match status" value="1"/>
</dbReference>
<dbReference type="GO" id="GO:0005886">
    <property type="term" value="C:plasma membrane"/>
    <property type="evidence" value="ECO:0007669"/>
    <property type="project" value="UniProtKB-SubCell"/>
</dbReference>
<keyword evidence="5 8" id="KW-1133">Transmembrane helix</keyword>
<dbReference type="SMART" id="SM00267">
    <property type="entry name" value="GGDEF"/>
    <property type="match status" value="1"/>
</dbReference>
<comment type="caution">
    <text evidence="11">The sequence shown here is derived from an EMBL/GenBank/DDBJ whole genome shotgun (WGS) entry which is preliminary data.</text>
</comment>
<dbReference type="InterPro" id="IPR043128">
    <property type="entry name" value="Rev_trsase/Diguanyl_cyclase"/>
</dbReference>
<gene>
    <name evidence="11" type="ORF">DSM19430T_06610</name>
</gene>
<keyword evidence="3" id="KW-1003">Cell membrane</keyword>
<evidence type="ECO:0000256" key="4">
    <source>
        <dbReference type="ARBA" id="ARBA00022692"/>
    </source>
</evidence>
<dbReference type="AlphaFoldDB" id="A0A7J0BQI4"/>
<dbReference type="InterPro" id="IPR050469">
    <property type="entry name" value="Diguanylate_Cyclase"/>
</dbReference>
<evidence type="ECO:0000313" key="12">
    <source>
        <dbReference type="Proteomes" id="UP000503820"/>
    </source>
</evidence>
<dbReference type="EC" id="2.7.7.65" evidence="2"/>
<dbReference type="FunFam" id="3.30.70.270:FF:000001">
    <property type="entry name" value="Diguanylate cyclase domain protein"/>
    <property type="match status" value="1"/>
</dbReference>
<reference evidence="11 12" key="1">
    <citation type="submission" date="2020-05" db="EMBL/GenBank/DDBJ databases">
        <title>Draft genome sequence of Desulfovibrio psychrotolerans JS1T.</title>
        <authorList>
            <person name="Ueno A."/>
            <person name="Tamazawa S."/>
            <person name="Tamamura S."/>
            <person name="Murakami T."/>
            <person name="Kiyama T."/>
            <person name="Inomata H."/>
            <person name="Amano Y."/>
            <person name="Miyakawa K."/>
            <person name="Tamaki H."/>
            <person name="Naganuma T."/>
            <person name="Kaneko K."/>
        </authorList>
    </citation>
    <scope>NUCLEOTIDE SEQUENCE [LARGE SCALE GENOMIC DNA]</scope>
    <source>
        <strain evidence="11 12">JS1</strain>
    </source>
</reference>
<comment type="catalytic activity">
    <reaction evidence="7">
        <text>2 GTP = 3',3'-c-di-GMP + 2 diphosphate</text>
        <dbReference type="Rhea" id="RHEA:24898"/>
        <dbReference type="ChEBI" id="CHEBI:33019"/>
        <dbReference type="ChEBI" id="CHEBI:37565"/>
        <dbReference type="ChEBI" id="CHEBI:58805"/>
        <dbReference type="EC" id="2.7.7.65"/>
    </reaction>
</comment>
<dbReference type="InterPro" id="IPR029787">
    <property type="entry name" value="Nucleotide_cyclase"/>
</dbReference>
<feature type="transmembrane region" description="Helical" evidence="8">
    <location>
        <begin position="312"/>
        <end position="332"/>
    </location>
</feature>